<keyword evidence="3" id="KW-0408">Iron</keyword>
<evidence type="ECO:0000259" key="6">
    <source>
        <dbReference type="Pfam" id="PF13186"/>
    </source>
</evidence>
<evidence type="ECO:0000256" key="2">
    <source>
        <dbReference type="ARBA" id="ARBA00022723"/>
    </source>
</evidence>
<feature type="domain" description="Radical SAM core" evidence="5">
    <location>
        <begin position="127"/>
        <end position="298"/>
    </location>
</feature>
<dbReference type="GO" id="GO:0051536">
    <property type="term" value="F:iron-sulfur cluster binding"/>
    <property type="evidence" value="ECO:0007669"/>
    <property type="project" value="UniProtKB-KW"/>
</dbReference>
<feature type="domain" description="4Fe4S-binding SPASM" evidence="6">
    <location>
        <begin position="11"/>
        <end position="78"/>
    </location>
</feature>
<evidence type="ECO:0000256" key="1">
    <source>
        <dbReference type="ARBA" id="ARBA00022691"/>
    </source>
</evidence>
<evidence type="ECO:0000256" key="3">
    <source>
        <dbReference type="ARBA" id="ARBA00023004"/>
    </source>
</evidence>
<evidence type="ECO:0000256" key="4">
    <source>
        <dbReference type="ARBA" id="ARBA00023014"/>
    </source>
</evidence>
<dbReference type="InterPro" id="IPR007197">
    <property type="entry name" value="rSAM"/>
</dbReference>
<gene>
    <name evidence="7" type="ORF">METZ01_LOCUS257543</name>
</gene>
<dbReference type="GO" id="GO:0003824">
    <property type="term" value="F:catalytic activity"/>
    <property type="evidence" value="ECO:0007669"/>
    <property type="project" value="InterPro"/>
</dbReference>
<dbReference type="GO" id="GO:0046872">
    <property type="term" value="F:metal ion binding"/>
    <property type="evidence" value="ECO:0007669"/>
    <property type="project" value="UniProtKB-KW"/>
</dbReference>
<feature type="non-terminal residue" evidence="7">
    <location>
        <position position="312"/>
    </location>
</feature>
<dbReference type="CDD" id="cd21109">
    <property type="entry name" value="SPASM"/>
    <property type="match status" value="1"/>
</dbReference>
<dbReference type="SFLD" id="SFLDS00029">
    <property type="entry name" value="Radical_SAM"/>
    <property type="match status" value="1"/>
</dbReference>
<sequence>MFNKDKKDSMCVLPWNHVYTNTDGIVGPCCIANHGMYRGDSLSISNHSVLEATNSKFMKQLRVDMMNGIENPACETCYYQESLGNQSVRWGKNNSYKLEEQREKLLKNTKKDGELKSLKDIQYLDIRFSNLCNFKCIMCNHMFSSAWHEDAKKLQYDGWWLYNENDPQVITAGTDDDLWSKVEPLLHGPIDFIYFAGGEPLITENHYRILERLLELEKYPDLWYTTNFSIMEYKDHNVLDMWNKLSEGGSCITVNASIDGSHKRGEYIRHGLSWDKFIENKKTFDEKCPDINFDITTVWGNTNSLHTTDFFK</sequence>
<keyword evidence="2" id="KW-0479">Metal-binding</keyword>
<dbReference type="AlphaFoldDB" id="A0A382IZ86"/>
<dbReference type="InterPro" id="IPR023885">
    <property type="entry name" value="4Fe4S-binding_SPASM_dom"/>
</dbReference>
<organism evidence="7">
    <name type="scientific">marine metagenome</name>
    <dbReference type="NCBI Taxonomy" id="408172"/>
    <lineage>
        <taxon>unclassified sequences</taxon>
        <taxon>metagenomes</taxon>
        <taxon>ecological metagenomes</taxon>
    </lineage>
</organism>
<proteinExistence type="predicted"/>
<evidence type="ECO:0000259" key="5">
    <source>
        <dbReference type="Pfam" id="PF04055"/>
    </source>
</evidence>
<name>A0A382IZ86_9ZZZZ</name>
<protein>
    <submittedName>
        <fullName evidence="7">Uncharacterized protein</fullName>
    </submittedName>
</protein>
<accession>A0A382IZ86</accession>
<dbReference type="Pfam" id="PF04055">
    <property type="entry name" value="Radical_SAM"/>
    <property type="match status" value="1"/>
</dbReference>
<reference evidence="7" key="1">
    <citation type="submission" date="2018-05" db="EMBL/GenBank/DDBJ databases">
        <authorList>
            <person name="Lanie J.A."/>
            <person name="Ng W.-L."/>
            <person name="Kazmierczak K.M."/>
            <person name="Andrzejewski T.M."/>
            <person name="Davidsen T.M."/>
            <person name="Wayne K.J."/>
            <person name="Tettelin H."/>
            <person name="Glass J.I."/>
            <person name="Rusch D."/>
            <person name="Podicherti R."/>
            <person name="Tsui H.-C.T."/>
            <person name="Winkler M.E."/>
        </authorList>
    </citation>
    <scope>NUCLEOTIDE SEQUENCE</scope>
</reference>
<dbReference type="NCBIfam" id="NF033640">
    <property type="entry name" value="N_Twi_rSAM"/>
    <property type="match status" value="1"/>
</dbReference>
<evidence type="ECO:0000313" key="7">
    <source>
        <dbReference type="EMBL" id="SVC04689.1"/>
    </source>
</evidence>
<keyword evidence="4" id="KW-0411">Iron-sulfur</keyword>
<keyword evidence="1" id="KW-0949">S-adenosyl-L-methionine</keyword>
<dbReference type="CDD" id="cd01335">
    <property type="entry name" value="Radical_SAM"/>
    <property type="match status" value="1"/>
</dbReference>
<dbReference type="EMBL" id="UINC01070496">
    <property type="protein sequence ID" value="SVC04689.1"/>
    <property type="molecule type" value="Genomic_DNA"/>
</dbReference>
<dbReference type="Pfam" id="PF13186">
    <property type="entry name" value="SPASM"/>
    <property type="match status" value="1"/>
</dbReference>
<dbReference type="InterPro" id="IPR013785">
    <property type="entry name" value="Aldolase_TIM"/>
</dbReference>
<dbReference type="InterPro" id="IPR058240">
    <property type="entry name" value="rSAM_sf"/>
</dbReference>
<dbReference type="SUPFAM" id="SSF102114">
    <property type="entry name" value="Radical SAM enzymes"/>
    <property type="match status" value="1"/>
</dbReference>
<dbReference type="Gene3D" id="3.20.20.70">
    <property type="entry name" value="Aldolase class I"/>
    <property type="match status" value="2"/>
</dbReference>